<evidence type="ECO:0000313" key="2">
    <source>
        <dbReference type="EMBL" id="SDH60898.1"/>
    </source>
</evidence>
<dbReference type="AlphaFoldDB" id="A0A1G8DTG8"/>
<dbReference type="GO" id="GO:0016020">
    <property type="term" value="C:membrane"/>
    <property type="evidence" value="ECO:0007669"/>
    <property type="project" value="TreeGrafter"/>
</dbReference>
<dbReference type="Gene3D" id="3.40.50.1820">
    <property type="entry name" value="alpha/beta hydrolase"/>
    <property type="match status" value="1"/>
</dbReference>
<keyword evidence="3" id="KW-1185">Reference proteome</keyword>
<gene>
    <name evidence="2" type="ORF">SAMN05421818_10853</name>
</gene>
<dbReference type="GO" id="GO:0046464">
    <property type="term" value="P:acylglycerol catabolic process"/>
    <property type="evidence" value="ECO:0007669"/>
    <property type="project" value="TreeGrafter"/>
</dbReference>
<dbReference type="InterPro" id="IPR022742">
    <property type="entry name" value="Hydrolase_4"/>
</dbReference>
<evidence type="ECO:0000313" key="3">
    <source>
        <dbReference type="Proteomes" id="UP000243588"/>
    </source>
</evidence>
<dbReference type="GO" id="GO:0047372">
    <property type="term" value="F:monoacylglycerol lipase activity"/>
    <property type="evidence" value="ECO:0007669"/>
    <property type="project" value="TreeGrafter"/>
</dbReference>
<dbReference type="InterPro" id="IPR050266">
    <property type="entry name" value="AB_hydrolase_sf"/>
</dbReference>
<dbReference type="EMBL" id="FNDQ01000008">
    <property type="protein sequence ID" value="SDH60898.1"/>
    <property type="molecule type" value="Genomic_DNA"/>
</dbReference>
<dbReference type="STRING" id="702745.SAMN05421818_10853"/>
<sequence>MYTTEEKYIKVGDKNVFVKHLKQSIPSSGHFTLVMLHDSLGCVTLWRDWPEMLANSLNCDVVAYDRIGYGQSDKMCTPVRSNDYLKQEAVFLNSMLEEMNLSHICTFGHSDGASIALLFAAMYPTKTRCTIAEAGHIFVEELTLTGVKAAQVAYETTNLKDRLVKYHGDKVDDIMKAWVDTWLSPSYRNWTVADEMKTITSPLLFIQGRDDEYGTLEQVDVTIANAQGLTRTKIFDNIGHTPHKECKEETLEVITSFLKEVIKDKL</sequence>
<dbReference type="InterPro" id="IPR029058">
    <property type="entry name" value="AB_hydrolase_fold"/>
</dbReference>
<dbReference type="Pfam" id="PF12146">
    <property type="entry name" value="Hydrolase_4"/>
    <property type="match status" value="1"/>
</dbReference>
<evidence type="ECO:0000259" key="1">
    <source>
        <dbReference type="Pfam" id="PF12146"/>
    </source>
</evidence>
<accession>A0A1G8DTG8</accession>
<name>A0A1G8DTG8_9FLAO</name>
<proteinExistence type="predicted"/>
<dbReference type="SUPFAM" id="SSF53474">
    <property type="entry name" value="alpha/beta-Hydrolases"/>
    <property type="match status" value="1"/>
</dbReference>
<protein>
    <submittedName>
        <fullName evidence="2">Pimeloyl-ACP methyl ester carboxylesterase</fullName>
    </submittedName>
</protein>
<organism evidence="2 3">
    <name type="scientific">Myroides phaeus</name>
    <dbReference type="NCBI Taxonomy" id="702745"/>
    <lineage>
        <taxon>Bacteria</taxon>
        <taxon>Pseudomonadati</taxon>
        <taxon>Bacteroidota</taxon>
        <taxon>Flavobacteriia</taxon>
        <taxon>Flavobacteriales</taxon>
        <taxon>Flavobacteriaceae</taxon>
        <taxon>Myroides</taxon>
    </lineage>
</organism>
<dbReference type="RefSeq" id="WP_090407515.1">
    <property type="nucleotide sequence ID" value="NZ_FNDQ01000008.1"/>
</dbReference>
<reference evidence="3" key="1">
    <citation type="submission" date="2016-10" db="EMBL/GenBank/DDBJ databases">
        <authorList>
            <person name="Varghese N."/>
            <person name="Submissions S."/>
        </authorList>
    </citation>
    <scope>NUCLEOTIDE SEQUENCE [LARGE SCALE GENOMIC DNA]</scope>
    <source>
        <strain evidence="3">DSM 23313</strain>
    </source>
</reference>
<dbReference type="PANTHER" id="PTHR43798:SF5">
    <property type="entry name" value="MONOACYLGLYCEROL LIPASE ABHD6"/>
    <property type="match status" value="1"/>
</dbReference>
<feature type="domain" description="Serine aminopeptidase S33" evidence="1">
    <location>
        <begin position="58"/>
        <end position="245"/>
    </location>
</feature>
<dbReference type="PANTHER" id="PTHR43798">
    <property type="entry name" value="MONOACYLGLYCEROL LIPASE"/>
    <property type="match status" value="1"/>
</dbReference>
<dbReference type="Proteomes" id="UP000243588">
    <property type="component" value="Unassembled WGS sequence"/>
</dbReference>